<proteinExistence type="predicted"/>
<dbReference type="Proteomes" id="UP000186221">
    <property type="component" value="Unassembled WGS sequence"/>
</dbReference>
<reference evidence="2" key="1">
    <citation type="submission" date="2017-01" db="EMBL/GenBank/DDBJ databases">
        <authorList>
            <person name="Varghese N."/>
            <person name="Submissions S."/>
        </authorList>
    </citation>
    <scope>NUCLEOTIDE SEQUENCE [LARGE SCALE GENOMIC DNA]</scope>
    <source>
        <strain evidence="2">DSM 19945</strain>
    </source>
</reference>
<gene>
    <name evidence="1" type="ORF">SAMN05421580_1261</name>
</gene>
<evidence type="ECO:0000313" key="2">
    <source>
        <dbReference type="Proteomes" id="UP000186221"/>
    </source>
</evidence>
<evidence type="ECO:0000313" key="1">
    <source>
        <dbReference type="EMBL" id="SIT22772.1"/>
    </source>
</evidence>
<dbReference type="EMBL" id="FTOG01000026">
    <property type="protein sequence ID" value="SIT22772.1"/>
    <property type="molecule type" value="Genomic_DNA"/>
</dbReference>
<name>A0A1N7QIR0_9RHOB</name>
<accession>A0A1N7QIR0</accession>
<sequence length="58" mass="6734">MPKAKDIVNGETESSRTRVPYLRKPNATYRASAFGQQISFDGQAWQVAFRQRYFLRPP</sequence>
<feature type="non-terminal residue" evidence="1">
    <location>
        <position position="58"/>
    </location>
</feature>
<dbReference type="AlphaFoldDB" id="A0A1N7QIR0"/>
<protein>
    <submittedName>
        <fullName evidence="1">Uncharacterized protein</fullName>
    </submittedName>
</protein>
<keyword evidence="2" id="KW-1185">Reference proteome</keyword>
<organism evidence="1 2">
    <name type="scientific">Rhodobacter aestuarii</name>
    <dbReference type="NCBI Taxonomy" id="453582"/>
    <lineage>
        <taxon>Bacteria</taxon>
        <taxon>Pseudomonadati</taxon>
        <taxon>Pseudomonadota</taxon>
        <taxon>Alphaproteobacteria</taxon>
        <taxon>Rhodobacterales</taxon>
        <taxon>Rhodobacter group</taxon>
        <taxon>Rhodobacter</taxon>
    </lineage>
</organism>